<dbReference type="PROSITE" id="PS00028">
    <property type="entry name" value="ZINC_FINGER_C2H2_1"/>
    <property type="match status" value="4"/>
</dbReference>
<dbReference type="GO" id="GO:0045892">
    <property type="term" value="P:negative regulation of DNA-templated transcription"/>
    <property type="evidence" value="ECO:0007669"/>
    <property type="project" value="UniProtKB-ARBA"/>
</dbReference>
<dbReference type="KEGG" id="hro:HELRODRAFT_129823"/>
<evidence type="ECO:0000256" key="3">
    <source>
        <dbReference type="ARBA" id="ARBA00022737"/>
    </source>
</evidence>
<dbReference type="OMA" id="GERNCLW"/>
<evidence type="ECO:0000259" key="9">
    <source>
        <dbReference type="PROSITE" id="PS50157"/>
    </source>
</evidence>
<dbReference type="InterPro" id="IPR013087">
    <property type="entry name" value="Znf_C2H2_type"/>
</dbReference>
<dbReference type="InterPro" id="IPR051574">
    <property type="entry name" value="ZnF_E-box_Homeobox"/>
</dbReference>
<organism evidence="11 12">
    <name type="scientific">Helobdella robusta</name>
    <name type="common">Californian leech</name>
    <dbReference type="NCBI Taxonomy" id="6412"/>
    <lineage>
        <taxon>Eukaryota</taxon>
        <taxon>Metazoa</taxon>
        <taxon>Spiralia</taxon>
        <taxon>Lophotrochozoa</taxon>
        <taxon>Annelida</taxon>
        <taxon>Clitellata</taxon>
        <taxon>Hirudinea</taxon>
        <taxon>Rhynchobdellida</taxon>
        <taxon>Glossiphoniidae</taxon>
        <taxon>Helobdella</taxon>
    </lineage>
</organism>
<feature type="domain" description="C2H2-type" evidence="9">
    <location>
        <begin position="235"/>
        <end position="263"/>
    </location>
</feature>
<keyword evidence="6" id="KW-0238">DNA-binding</keyword>
<dbReference type="GO" id="GO:0006357">
    <property type="term" value="P:regulation of transcription by RNA polymerase II"/>
    <property type="evidence" value="ECO:0000318"/>
    <property type="project" value="GO_Central"/>
</dbReference>
<evidence type="ECO:0000256" key="6">
    <source>
        <dbReference type="ARBA" id="ARBA00023125"/>
    </source>
</evidence>
<feature type="domain" description="C2H2-type" evidence="9">
    <location>
        <begin position="323"/>
        <end position="351"/>
    </location>
</feature>
<dbReference type="PANTHER" id="PTHR24391:SF18">
    <property type="entry name" value="EG:115C2.6 PROTEIN"/>
    <property type="match status" value="1"/>
</dbReference>
<dbReference type="GO" id="GO:0005634">
    <property type="term" value="C:nucleus"/>
    <property type="evidence" value="ECO:0007669"/>
    <property type="project" value="UniProtKB-SubCell"/>
</dbReference>
<dbReference type="STRING" id="6412.T1EHS4"/>
<evidence type="ECO:0000313" key="11">
    <source>
        <dbReference type="EnsemblMetazoa" id="HelroP129823"/>
    </source>
</evidence>
<feature type="domain" description="C2H2-type" evidence="9">
    <location>
        <begin position="110"/>
        <end position="139"/>
    </location>
</feature>
<keyword evidence="4 8" id="KW-0863">Zinc-finger</keyword>
<dbReference type="EMBL" id="AMQM01001918">
    <property type="status" value="NOT_ANNOTATED_CDS"/>
    <property type="molecule type" value="Genomic_DNA"/>
</dbReference>
<dbReference type="FunCoup" id="T1EHS4">
    <property type="interactions" value="1562"/>
</dbReference>
<dbReference type="eggNOG" id="KOG3608">
    <property type="taxonomic scope" value="Eukaryota"/>
</dbReference>
<evidence type="ECO:0000313" key="10">
    <source>
        <dbReference type="EMBL" id="ESN92898.1"/>
    </source>
</evidence>
<dbReference type="InterPro" id="IPR036236">
    <property type="entry name" value="Znf_C2H2_sf"/>
</dbReference>
<dbReference type="PROSITE" id="PS50157">
    <property type="entry name" value="ZINC_FINGER_C2H2_2"/>
    <property type="match status" value="5"/>
</dbReference>
<keyword evidence="7" id="KW-0539">Nucleus</keyword>
<dbReference type="RefSeq" id="XP_009029183.1">
    <property type="nucleotide sequence ID" value="XM_009030935.1"/>
</dbReference>
<dbReference type="GO" id="GO:0008270">
    <property type="term" value="F:zinc ion binding"/>
    <property type="evidence" value="ECO:0007669"/>
    <property type="project" value="UniProtKB-KW"/>
</dbReference>
<protein>
    <recommendedName>
        <fullName evidence="9">C2H2-type domain-containing protein</fullName>
    </recommendedName>
</protein>
<keyword evidence="2" id="KW-0479">Metal-binding</keyword>
<evidence type="ECO:0000256" key="8">
    <source>
        <dbReference type="PROSITE-ProRule" id="PRU00042"/>
    </source>
</evidence>
<evidence type="ECO:0000256" key="7">
    <source>
        <dbReference type="ARBA" id="ARBA00023242"/>
    </source>
</evidence>
<dbReference type="Pfam" id="PF00096">
    <property type="entry name" value="zf-C2H2"/>
    <property type="match status" value="2"/>
</dbReference>
<dbReference type="SUPFAM" id="SSF57667">
    <property type="entry name" value="beta-beta-alpha zinc fingers"/>
    <property type="match status" value="4"/>
</dbReference>
<evidence type="ECO:0000256" key="4">
    <source>
        <dbReference type="ARBA" id="ARBA00022771"/>
    </source>
</evidence>
<dbReference type="SMART" id="SM00355">
    <property type="entry name" value="ZnF_C2H2"/>
    <property type="match status" value="10"/>
</dbReference>
<dbReference type="CTD" id="20196124"/>
<evidence type="ECO:0000256" key="1">
    <source>
        <dbReference type="ARBA" id="ARBA00004123"/>
    </source>
</evidence>
<dbReference type="EnsemblMetazoa" id="HelroT129823">
    <property type="protein sequence ID" value="HelroP129823"/>
    <property type="gene ID" value="HelroG129823"/>
</dbReference>
<keyword evidence="5" id="KW-0862">Zinc</keyword>
<keyword evidence="12" id="KW-1185">Reference proteome</keyword>
<sequence length="384" mass="45803">LTLLCEWDNCTHIYDNIDVFIDHVKFHLQHLTYDRFVSGSSLCLWRDCAHEGIFVNFDEFKRHVFYHAFHQKIKNVGLVAIMMNKSHLNINKCVFDNDNRNVIPDLPFDFVCQWQGCGKKFEIPYHFYVHVSSHITNYELGDGNKSKWRCHWDTCEYSAFSKHKLKCHSRSHTQEKLVACPTCGGVFSNATKFFDHILRQTTFHALTYKCSFCGKMFSTEKFLKDHMRHHGKNLYKCPYCDMTCPNPSSLRTHIQYRHTEERPYSCEQCQFKGKVLVDLKRHMECHTKAWIECQEPGCDYRTKFVWELNLHNKNKHQGDVAKYSCHLCSHKYTRGTFLTTHLKKMHKLKEPSGHVRLRYKQHDDGYYRLQEFRYESSELREQLI</sequence>
<evidence type="ECO:0000313" key="12">
    <source>
        <dbReference type="Proteomes" id="UP000015101"/>
    </source>
</evidence>
<dbReference type="GeneID" id="20196124"/>
<feature type="domain" description="C2H2-type" evidence="9">
    <location>
        <begin position="148"/>
        <end position="177"/>
    </location>
</feature>
<dbReference type="GO" id="GO:0000978">
    <property type="term" value="F:RNA polymerase II cis-regulatory region sequence-specific DNA binding"/>
    <property type="evidence" value="ECO:0000318"/>
    <property type="project" value="GO_Central"/>
</dbReference>
<evidence type="ECO:0000256" key="2">
    <source>
        <dbReference type="ARBA" id="ARBA00022723"/>
    </source>
</evidence>
<reference evidence="11" key="3">
    <citation type="submission" date="2015-06" db="UniProtKB">
        <authorList>
            <consortium name="EnsemblMetazoa"/>
        </authorList>
    </citation>
    <scope>IDENTIFICATION</scope>
</reference>
<feature type="domain" description="C2H2-type" evidence="9">
    <location>
        <begin position="208"/>
        <end position="230"/>
    </location>
</feature>
<dbReference type="HOGENOM" id="CLU_026599_0_0_1"/>
<dbReference type="Proteomes" id="UP000015101">
    <property type="component" value="Unassembled WGS sequence"/>
</dbReference>
<dbReference type="EMBL" id="AMQM01001919">
    <property type="status" value="NOT_ANNOTATED_CDS"/>
    <property type="molecule type" value="Genomic_DNA"/>
</dbReference>
<dbReference type="PANTHER" id="PTHR24391">
    <property type="entry name" value="HISTONE H4 TRANSCRIPTION FACTOR-RELATED"/>
    <property type="match status" value="1"/>
</dbReference>
<accession>T1EHS4</accession>
<reference evidence="12" key="1">
    <citation type="submission" date="2012-12" db="EMBL/GenBank/DDBJ databases">
        <authorList>
            <person name="Hellsten U."/>
            <person name="Grimwood J."/>
            <person name="Chapman J.A."/>
            <person name="Shapiro H."/>
            <person name="Aerts A."/>
            <person name="Otillar R.P."/>
            <person name="Terry A.Y."/>
            <person name="Boore J.L."/>
            <person name="Simakov O."/>
            <person name="Marletaz F."/>
            <person name="Cho S.-J."/>
            <person name="Edsinger-Gonzales E."/>
            <person name="Havlak P."/>
            <person name="Kuo D.-H."/>
            <person name="Larsson T."/>
            <person name="Lv J."/>
            <person name="Arendt D."/>
            <person name="Savage R."/>
            <person name="Osoegawa K."/>
            <person name="de Jong P."/>
            <person name="Lindberg D.R."/>
            <person name="Seaver E.C."/>
            <person name="Weisblat D.A."/>
            <person name="Putnam N.H."/>
            <person name="Grigoriev I.V."/>
            <person name="Rokhsar D.S."/>
        </authorList>
    </citation>
    <scope>NUCLEOTIDE SEQUENCE</scope>
</reference>
<keyword evidence="3" id="KW-0677">Repeat</keyword>
<dbReference type="EMBL" id="AMQM01001917">
    <property type="status" value="NOT_ANNOTATED_CDS"/>
    <property type="molecule type" value="Genomic_DNA"/>
</dbReference>
<dbReference type="InParanoid" id="T1EHS4"/>
<dbReference type="GO" id="GO:0000981">
    <property type="term" value="F:DNA-binding transcription factor activity, RNA polymerase II-specific"/>
    <property type="evidence" value="ECO:0000318"/>
    <property type="project" value="GO_Central"/>
</dbReference>
<evidence type="ECO:0000256" key="5">
    <source>
        <dbReference type="ARBA" id="ARBA00022833"/>
    </source>
</evidence>
<proteinExistence type="predicted"/>
<gene>
    <name evidence="11" type="primary">20196124</name>
    <name evidence="10" type="ORF">HELRODRAFT_129823</name>
</gene>
<dbReference type="Gene3D" id="3.30.160.60">
    <property type="entry name" value="Classic Zinc Finger"/>
    <property type="match status" value="5"/>
</dbReference>
<comment type="subcellular location">
    <subcellularLocation>
        <location evidence="1">Nucleus</location>
    </subcellularLocation>
</comment>
<dbReference type="EMBL" id="KB097639">
    <property type="protein sequence ID" value="ESN92898.1"/>
    <property type="molecule type" value="Genomic_DNA"/>
</dbReference>
<name>T1EHS4_HELRO</name>
<reference evidence="10 12" key="2">
    <citation type="journal article" date="2013" name="Nature">
        <title>Insights into bilaterian evolution from three spiralian genomes.</title>
        <authorList>
            <person name="Simakov O."/>
            <person name="Marletaz F."/>
            <person name="Cho S.J."/>
            <person name="Edsinger-Gonzales E."/>
            <person name="Havlak P."/>
            <person name="Hellsten U."/>
            <person name="Kuo D.H."/>
            <person name="Larsson T."/>
            <person name="Lv J."/>
            <person name="Arendt D."/>
            <person name="Savage R."/>
            <person name="Osoegawa K."/>
            <person name="de Jong P."/>
            <person name="Grimwood J."/>
            <person name="Chapman J.A."/>
            <person name="Shapiro H."/>
            <person name="Aerts A."/>
            <person name="Otillar R.P."/>
            <person name="Terry A.Y."/>
            <person name="Boore J.L."/>
            <person name="Grigoriev I.V."/>
            <person name="Lindberg D.R."/>
            <person name="Seaver E.C."/>
            <person name="Weisblat D.A."/>
            <person name="Putnam N.H."/>
            <person name="Rokhsar D.S."/>
        </authorList>
    </citation>
    <scope>NUCLEOTIDE SEQUENCE</scope>
</reference>
<dbReference type="AlphaFoldDB" id="T1EHS4"/>
<dbReference type="OrthoDB" id="10039931at2759"/>